<sequence>MYLRLRNKERDGTKEKHRHRDRKRARATVDDEVQPVEKVRVKEERELSPRPKQEQSGSESDTGHKDKSSLSIDETNKLRAKLGLKPLQVDGGGIPGLGDAPVGDANEDEGDKRKEVFVKTENMQEKVEAQKLREKITANREKRKIAEKYREMKGLGDSDEDDDALRWVQKSRKLQEEKLKAEKRAKMLEEMDEEFGVGKIVEEELKPVREYTAKHLKGLEVLHSTERFKEGQSVILTLKDQGVLDEGDDVLENVNLVESEKAERNVENRKGKPGYQPYDDTEVDEFGIVKKRSLLYKYDEEIEGVKREKFAIGAGPTEADKERELELVRMKLKQKQKDSLIMPAPQIATEYLTPDEMATFRKTKKKVRKTRKRETFKADDLAPLPGHEDDRKDHGSRRRRENNFTEPVFVNPQSQQFFDEAGKLPEEEDMVGPDEDLTGVAVEEDDTEQTLEAALTKARRLRLAEGSSLQKIAESARLARDQEDSEGNANAAKAIVLNSTAEFCRTLGDIPTYGMSGNRLTFLQDMDIDNEEEDQGAGDAANRGAWNEVDIEEKPVEIKDREKEPILEEEPDLSIGISGALRLAVKKGYIETGEKTIVESKKHSDLHAKSYTIEEKYYDDDKSNRRERYFGPVSDFKEKDSYKPDVKLEYIDDGGRILNAKEAFRYLSHKFHGKGSGKNKVDKRAKKVDQAVKLKQMSSTDTPLSTLKLLQEKQKELQSPYILLSGGSKALNQEETQVLHRKRWFRFSACGVCVSSLSPVSFCAGAADSGQRSSLDVWYLGSLNSGLHGIQGTVYAASADTLLLRGFSYDGRAPST</sequence>
<evidence type="ECO:0000313" key="2">
    <source>
        <dbReference type="Proteomes" id="UP000821865"/>
    </source>
</evidence>
<accession>A0ACB8CIC6</accession>
<reference evidence="1" key="1">
    <citation type="submission" date="2020-05" db="EMBL/GenBank/DDBJ databases">
        <title>Large-scale comparative analyses of tick genomes elucidate their genetic diversity and vector capacities.</title>
        <authorList>
            <person name="Jia N."/>
            <person name="Wang J."/>
            <person name="Shi W."/>
            <person name="Du L."/>
            <person name="Sun Y."/>
            <person name="Zhan W."/>
            <person name="Jiang J."/>
            <person name="Wang Q."/>
            <person name="Zhang B."/>
            <person name="Ji P."/>
            <person name="Sakyi L.B."/>
            <person name="Cui X."/>
            <person name="Yuan T."/>
            <person name="Jiang B."/>
            <person name="Yang W."/>
            <person name="Lam T.T.-Y."/>
            <person name="Chang Q."/>
            <person name="Ding S."/>
            <person name="Wang X."/>
            <person name="Zhu J."/>
            <person name="Ruan X."/>
            <person name="Zhao L."/>
            <person name="Wei J."/>
            <person name="Que T."/>
            <person name="Du C."/>
            <person name="Cheng J."/>
            <person name="Dai P."/>
            <person name="Han X."/>
            <person name="Huang E."/>
            <person name="Gao Y."/>
            <person name="Liu J."/>
            <person name="Shao H."/>
            <person name="Ye R."/>
            <person name="Li L."/>
            <person name="Wei W."/>
            <person name="Wang X."/>
            <person name="Wang C."/>
            <person name="Yang T."/>
            <person name="Huo Q."/>
            <person name="Li W."/>
            <person name="Guo W."/>
            <person name="Chen H."/>
            <person name="Zhou L."/>
            <person name="Ni X."/>
            <person name="Tian J."/>
            <person name="Zhou Y."/>
            <person name="Sheng Y."/>
            <person name="Liu T."/>
            <person name="Pan Y."/>
            <person name="Xia L."/>
            <person name="Li J."/>
            <person name="Zhao F."/>
            <person name="Cao W."/>
        </authorList>
    </citation>
    <scope>NUCLEOTIDE SEQUENCE</scope>
    <source>
        <strain evidence="1">Dsil-2018</strain>
    </source>
</reference>
<organism evidence="1 2">
    <name type="scientific">Dermacentor silvarum</name>
    <name type="common">Tick</name>
    <dbReference type="NCBI Taxonomy" id="543639"/>
    <lineage>
        <taxon>Eukaryota</taxon>
        <taxon>Metazoa</taxon>
        <taxon>Ecdysozoa</taxon>
        <taxon>Arthropoda</taxon>
        <taxon>Chelicerata</taxon>
        <taxon>Arachnida</taxon>
        <taxon>Acari</taxon>
        <taxon>Parasitiformes</taxon>
        <taxon>Ixodida</taxon>
        <taxon>Ixodoidea</taxon>
        <taxon>Ixodidae</taxon>
        <taxon>Rhipicephalinae</taxon>
        <taxon>Dermacentor</taxon>
    </lineage>
</organism>
<comment type="caution">
    <text evidence="1">The sequence shown here is derived from an EMBL/GenBank/DDBJ whole genome shotgun (WGS) entry which is preliminary data.</text>
</comment>
<name>A0ACB8CIC6_DERSI</name>
<evidence type="ECO:0000313" key="1">
    <source>
        <dbReference type="EMBL" id="KAH7942535.1"/>
    </source>
</evidence>
<keyword evidence="2" id="KW-1185">Reference proteome</keyword>
<protein>
    <submittedName>
        <fullName evidence="1">Uncharacterized protein</fullName>
    </submittedName>
</protein>
<dbReference type="EMBL" id="CM023476">
    <property type="protein sequence ID" value="KAH7942535.1"/>
    <property type="molecule type" value="Genomic_DNA"/>
</dbReference>
<gene>
    <name evidence="1" type="ORF">HPB49_025019</name>
</gene>
<proteinExistence type="predicted"/>
<dbReference type="Proteomes" id="UP000821865">
    <property type="component" value="Chromosome 7"/>
</dbReference>